<comment type="catalytic activity">
    <reaction evidence="5">
        <text>glycyl-tRNA(Gly) + acetyl-CoA = N-acetylglycyl-tRNA(Gly) + CoA + H(+)</text>
        <dbReference type="Rhea" id="RHEA:81867"/>
        <dbReference type="Rhea" id="RHEA-COMP:9683"/>
        <dbReference type="Rhea" id="RHEA-COMP:19766"/>
        <dbReference type="ChEBI" id="CHEBI:15378"/>
        <dbReference type="ChEBI" id="CHEBI:57287"/>
        <dbReference type="ChEBI" id="CHEBI:57288"/>
        <dbReference type="ChEBI" id="CHEBI:78522"/>
        <dbReference type="ChEBI" id="CHEBI:232036"/>
    </reaction>
</comment>
<gene>
    <name evidence="8" type="ORF">K678_08966</name>
</gene>
<evidence type="ECO:0000256" key="2">
    <source>
        <dbReference type="ARBA" id="ARBA00022649"/>
    </source>
</evidence>
<evidence type="ECO:0000256" key="5">
    <source>
        <dbReference type="ARBA" id="ARBA00049880"/>
    </source>
</evidence>
<accession>S9SAU8</accession>
<keyword evidence="3 8" id="KW-0808">Transferase</keyword>
<sequence length="182" mass="19980">MPEEEASERNPARRVRSPERLTPNHDLTAFQNGRHQPLDDWLKRRALASEGLSARTYVVCDADHPARVVGYYALSTAMEQRLVLPSAKLRSGTPDEIPLLLIGRLAIDQAWQGTGLGSALVSDALRRCLAASDIAGVRAVIVHAIDDGAVEFYRRLGFIPSPLGPRVLIMPIESIHCVFSGY</sequence>
<keyword evidence="4" id="KW-0012">Acyltransferase</keyword>
<feature type="region of interest" description="Disordered" evidence="6">
    <location>
        <begin position="1"/>
        <end position="32"/>
    </location>
</feature>
<keyword evidence="1" id="KW-0678">Repressor</keyword>
<evidence type="ECO:0000256" key="6">
    <source>
        <dbReference type="SAM" id="MobiDB-lite"/>
    </source>
</evidence>
<evidence type="ECO:0000313" key="9">
    <source>
        <dbReference type="Proteomes" id="UP000015350"/>
    </source>
</evidence>
<dbReference type="EMBL" id="AQPH01000028">
    <property type="protein sequence ID" value="EPY01834.1"/>
    <property type="molecule type" value="Genomic_DNA"/>
</dbReference>
<keyword evidence="2" id="KW-1277">Toxin-antitoxin system</keyword>
<comment type="caution">
    <text evidence="8">The sequence shown here is derived from an EMBL/GenBank/DDBJ whole genome shotgun (WGS) entry which is preliminary data.</text>
</comment>
<dbReference type="Proteomes" id="UP000015350">
    <property type="component" value="Unassembled WGS sequence"/>
</dbReference>
<dbReference type="eggNOG" id="COG0454">
    <property type="taxonomic scope" value="Bacteria"/>
</dbReference>
<dbReference type="PANTHER" id="PTHR36449">
    <property type="entry name" value="ACETYLTRANSFERASE-RELATED"/>
    <property type="match status" value="1"/>
</dbReference>
<feature type="compositionally biased region" description="Basic and acidic residues" evidence="6">
    <location>
        <begin position="7"/>
        <end position="23"/>
    </location>
</feature>
<dbReference type="InterPro" id="IPR000182">
    <property type="entry name" value="GNAT_dom"/>
</dbReference>
<evidence type="ECO:0000313" key="8">
    <source>
        <dbReference type="EMBL" id="EPY01834.1"/>
    </source>
</evidence>
<evidence type="ECO:0000256" key="1">
    <source>
        <dbReference type="ARBA" id="ARBA00022491"/>
    </source>
</evidence>
<reference evidence="8 9" key="1">
    <citation type="submission" date="2013-04" db="EMBL/GenBank/DDBJ databases">
        <authorList>
            <person name="Kuznetsov B."/>
            <person name="Ivanovsky R."/>
        </authorList>
    </citation>
    <scope>NUCLEOTIDE SEQUENCE [LARGE SCALE GENOMIC DNA]</scope>
    <source>
        <strain evidence="8 9">MGU-K5</strain>
    </source>
</reference>
<dbReference type="GO" id="GO:0016747">
    <property type="term" value="F:acyltransferase activity, transferring groups other than amino-acyl groups"/>
    <property type="evidence" value="ECO:0007669"/>
    <property type="project" value="InterPro"/>
</dbReference>
<dbReference type="Pfam" id="PF13508">
    <property type="entry name" value="Acetyltransf_7"/>
    <property type="match status" value="1"/>
</dbReference>
<dbReference type="Gene3D" id="3.40.630.30">
    <property type="match status" value="1"/>
</dbReference>
<dbReference type="CDD" id="cd04301">
    <property type="entry name" value="NAT_SF"/>
    <property type="match status" value="1"/>
</dbReference>
<dbReference type="OrthoDB" id="9793394at2"/>
<proteinExistence type="predicted"/>
<dbReference type="PANTHER" id="PTHR36449:SF1">
    <property type="entry name" value="ACETYLTRANSFERASE"/>
    <property type="match status" value="1"/>
</dbReference>
<evidence type="ECO:0000256" key="4">
    <source>
        <dbReference type="ARBA" id="ARBA00023315"/>
    </source>
</evidence>
<dbReference type="AlphaFoldDB" id="S9SAU8"/>
<dbReference type="STRING" id="1316936.K678_08966"/>
<organism evidence="8 9">
    <name type="scientific">Magnetospirillum fulvum MGU-K5</name>
    <dbReference type="NCBI Taxonomy" id="1316936"/>
    <lineage>
        <taxon>Bacteria</taxon>
        <taxon>Pseudomonadati</taxon>
        <taxon>Pseudomonadota</taxon>
        <taxon>Alphaproteobacteria</taxon>
        <taxon>Rhodospirillales</taxon>
        <taxon>Rhodospirillaceae</taxon>
        <taxon>Magnetospirillum</taxon>
    </lineage>
</organism>
<name>S9SAU8_MAGFU</name>
<feature type="domain" description="N-acetyltransferase" evidence="7">
    <location>
        <begin position="13"/>
        <end position="173"/>
    </location>
</feature>
<dbReference type="InterPro" id="IPR016181">
    <property type="entry name" value="Acyl_CoA_acyltransferase"/>
</dbReference>
<dbReference type="PROSITE" id="PS51186">
    <property type="entry name" value="GNAT"/>
    <property type="match status" value="1"/>
</dbReference>
<evidence type="ECO:0000256" key="3">
    <source>
        <dbReference type="ARBA" id="ARBA00022679"/>
    </source>
</evidence>
<evidence type="ECO:0000259" key="7">
    <source>
        <dbReference type="PROSITE" id="PS51186"/>
    </source>
</evidence>
<dbReference type="RefSeq" id="WP_021132127.1">
    <property type="nucleotide sequence ID" value="NZ_AQPH01000028.1"/>
</dbReference>
<protein>
    <submittedName>
        <fullName evidence="8">N-acetyltransferase GCN5</fullName>
    </submittedName>
</protein>
<dbReference type="SUPFAM" id="SSF55729">
    <property type="entry name" value="Acyl-CoA N-acyltransferases (Nat)"/>
    <property type="match status" value="1"/>
</dbReference>